<dbReference type="GO" id="GO:0015744">
    <property type="term" value="P:succinate transport"/>
    <property type="evidence" value="ECO:0007669"/>
    <property type="project" value="TreeGrafter"/>
</dbReference>
<accession>A0A7G7YQU1</accession>
<evidence type="ECO:0000313" key="9">
    <source>
        <dbReference type="EMBL" id="QNH96861.1"/>
    </source>
</evidence>
<dbReference type="AlphaFoldDB" id="A0A7G7YQU1"/>
<evidence type="ECO:0000256" key="1">
    <source>
        <dbReference type="ARBA" id="ARBA00004651"/>
    </source>
</evidence>
<keyword evidence="5 8" id="KW-0472">Membrane</keyword>
<dbReference type="GO" id="GO:0005886">
    <property type="term" value="C:plasma membrane"/>
    <property type="evidence" value="ECO:0007669"/>
    <property type="project" value="UniProtKB-SubCell"/>
</dbReference>
<dbReference type="Pfam" id="PF12821">
    <property type="entry name" value="ThrE_2"/>
    <property type="match status" value="1"/>
</dbReference>
<sequence length="540" mass="57523">MAPPPSPLAPIDFTDTAKIHAVLNLAGRIGDLLLSAGTGNSDAKAQIRAITHAYGLHYTHVDITLNTITVYAYYDQKKNPASAFRVVHSLTTDFSRLVEVDQLIRSICRGAVSLEEAQRILFKIETSPLPYRNRYALLAWGFFAGAVALLLGGGWAVACVATITTIFTIFANAWLASKSLPLFFQNVIGGFVAVFPAGLAYRLADDFGFYLPPSLVVASCIVALLAGLTLVQALQDGVTGAPVTSSARFFETILSTGAIIAGIAVGIQFTTFVGLTLPPLDQNQAVGLLGSTSVRIISGAIATMFFCIACFTERQSMLVASTTALVASVAYYFILNTLDLGVLAAAAVAGLIVGFAGGVLSRRFQIPPQITAAAGITPFLPGLALYRGMSNILNDNFVTGLSNLALALGTATALAASVVLGEWIARRIRRPALPRMRGTVPTPRMTSTGRIRQPLHWRRQQKSSVRSLWQLDTQVADREAPLLNHDTSDHDHGTSHRVSPRYKEHSGSHPSGHEETKPTAAGATEEQRSGTAPEGEGEQA</sequence>
<dbReference type="InterPro" id="IPR010619">
    <property type="entry name" value="ThrE-like_N"/>
</dbReference>
<feature type="region of interest" description="Disordered" evidence="7">
    <location>
        <begin position="435"/>
        <end position="463"/>
    </location>
</feature>
<feature type="transmembrane region" description="Helical" evidence="8">
    <location>
        <begin position="340"/>
        <end position="360"/>
    </location>
</feature>
<feature type="transmembrane region" description="Helical" evidence="8">
    <location>
        <begin position="401"/>
        <end position="425"/>
    </location>
</feature>
<feature type="transmembrane region" description="Helical" evidence="8">
    <location>
        <begin position="210"/>
        <end position="231"/>
    </location>
</feature>
<feature type="compositionally biased region" description="Basic and acidic residues" evidence="7">
    <location>
        <begin position="482"/>
        <end position="494"/>
    </location>
</feature>
<dbReference type="PANTHER" id="PTHR34390">
    <property type="entry name" value="UPF0442 PROTEIN YJJB-RELATED"/>
    <property type="match status" value="1"/>
</dbReference>
<comment type="subcellular location">
    <subcellularLocation>
        <location evidence="1">Cell membrane</location>
        <topology evidence="1">Multi-pass membrane protein</topology>
    </subcellularLocation>
</comment>
<evidence type="ECO:0000256" key="3">
    <source>
        <dbReference type="ARBA" id="ARBA00022692"/>
    </source>
</evidence>
<keyword evidence="4 8" id="KW-1133">Transmembrane helix</keyword>
<evidence type="ECO:0000256" key="8">
    <source>
        <dbReference type="SAM" id="Phobius"/>
    </source>
</evidence>
<keyword evidence="3 8" id="KW-0812">Transmembrane</keyword>
<protein>
    <submittedName>
        <fullName evidence="9">Amino acid export carrier protein</fullName>
    </submittedName>
</protein>
<dbReference type="InterPro" id="IPR050539">
    <property type="entry name" value="ThrE_Dicarb/AminoAcid_Exp"/>
</dbReference>
<name>A0A7G7YQU1_9CORY</name>
<evidence type="ECO:0000256" key="5">
    <source>
        <dbReference type="ARBA" id="ARBA00023136"/>
    </source>
</evidence>
<gene>
    <name evidence="9" type="ORF">GP473_01655</name>
</gene>
<dbReference type="NCBIfam" id="NF047720">
    <property type="entry name" value="ThrSerExpThrE"/>
    <property type="match status" value="1"/>
</dbReference>
<keyword evidence="2" id="KW-1003">Cell membrane</keyword>
<feature type="transmembrane region" description="Helical" evidence="8">
    <location>
        <begin position="137"/>
        <end position="170"/>
    </location>
</feature>
<evidence type="ECO:0000256" key="2">
    <source>
        <dbReference type="ARBA" id="ARBA00022475"/>
    </source>
</evidence>
<comment type="similarity">
    <text evidence="6">Belongs to the ThrE exporter (TC 2.A.79) family.</text>
</comment>
<feature type="compositionally biased region" description="Basic and acidic residues" evidence="7">
    <location>
        <begin position="501"/>
        <end position="517"/>
    </location>
</feature>
<organism evidence="9 10">
    <name type="scientific">Corynebacterium anserum</name>
    <dbReference type="NCBI Taxonomy" id="2684406"/>
    <lineage>
        <taxon>Bacteria</taxon>
        <taxon>Bacillati</taxon>
        <taxon>Actinomycetota</taxon>
        <taxon>Actinomycetes</taxon>
        <taxon>Mycobacteriales</taxon>
        <taxon>Corynebacteriaceae</taxon>
        <taxon>Corynebacterium</taxon>
    </lineage>
</organism>
<dbReference type="GO" id="GO:0022857">
    <property type="term" value="F:transmembrane transporter activity"/>
    <property type="evidence" value="ECO:0007669"/>
    <property type="project" value="InterPro"/>
</dbReference>
<feature type="transmembrane region" description="Helical" evidence="8">
    <location>
        <begin position="182"/>
        <end position="204"/>
    </location>
</feature>
<proteinExistence type="inferred from homology"/>
<dbReference type="Pfam" id="PF06738">
    <property type="entry name" value="ThrE"/>
    <property type="match status" value="1"/>
</dbReference>
<feature type="transmembrane region" description="Helical" evidence="8">
    <location>
        <begin position="372"/>
        <end position="389"/>
    </location>
</feature>
<dbReference type="InterPro" id="IPR024528">
    <property type="entry name" value="ThrE_2"/>
</dbReference>
<feature type="transmembrane region" description="Helical" evidence="8">
    <location>
        <begin position="318"/>
        <end position="334"/>
    </location>
</feature>
<reference evidence="9 10" key="1">
    <citation type="submission" date="2019-12" db="EMBL/GenBank/DDBJ databases">
        <title>Corynebacterium sp. nov., isolated from feces of the Anser Albifrons in China.</title>
        <authorList>
            <person name="Liu Q."/>
        </authorList>
    </citation>
    <scope>NUCLEOTIDE SEQUENCE [LARGE SCALE GENOMIC DNA]</scope>
    <source>
        <strain evidence="9 10">23H37-10</strain>
    </source>
</reference>
<feature type="transmembrane region" description="Helical" evidence="8">
    <location>
        <begin position="252"/>
        <end position="273"/>
    </location>
</feature>
<evidence type="ECO:0000256" key="7">
    <source>
        <dbReference type="SAM" id="MobiDB-lite"/>
    </source>
</evidence>
<feature type="region of interest" description="Disordered" evidence="7">
    <location>
        <begin position="482"/>
        <end position="540"/>
    </location>
</feature>
<evidence type="ECO:0000313" key="10">
    <source>
        <dbReference type="Proteomes" id="UP000515275"/>
    </source>
</evidence>
<dbReference type="PANTHER" id="PTHR34390:SF2">
    <property type="entry name" value="SUCCINATE TRANSPORTER SUBUNIT YJJP-RELATED"/>
    <property type="match status" value="1"/>
</dbReference>
<keyword evidence="10" id="KW-1185">Reference proteome</keyword>
<dbReference type="KEGG" id="cans:GP473_01655"/>
<dbReference type="Proteomes" id="UP000515275">
    <property type="component" value="Chromosome"/>
</dbReference>
<dbReference type="EMBL" id="CP046883">
    <property type="protein sequence ID" value="QNH96861.1"/>
    <property type="molecule type" value="Genomic_DNA"/>
</dbReference>
<evidence type="ECO:0000256" key="4">
    <source>
        <dbReference type="ARBA" id="ARBA00022989"/>
    </source>
</evidence>
<feature type="transmembrane region" description="Helical" evidence="8">
    <location>
        <begin position="293"/>
        <end position="311"/>
    </location>
</feature>
<evidence type="ECO:0000256" key="6">
    <source>
        <dbReference type="ARBA" id="ARBA00034125"/>
    </source>
</evidence>